<gene>
    <name evidence="3" type="ORF">EYS42_16455</name>
</gene>
<dbReference type="GO" id="GO:0006749">
    <property type="term" value="P:glutathione metabolic process"/>
    <property type="evidence" value="ECO:0007669"/>
    <property type="project" value="InterPro"/>
</dbReference>
<sequence>MRSASPRVQSFFHAPTWTFTHVVYDQAGGHAAVIDPVLDFDPKSGRTGTASAQQVVDFIRHQQLTVQWVLETHAHADHLSSAPFVHEQVGGTVGIGHGIGQVQRTFKALFNLEAGFAVDGSQFGHQFRDGEVVPLGSLQIEVMHVPGHTPADVAYKVGDAVFVGDTLFPPDVGTARCDFPGGSARALYRSVQRLLALPPETRLFMCHDYPTTDRPVQAMNTVAEQRRANIHVHEGVSEADFVALREARDATLQMPQLILPSIQVNIRAGHLPEPEANGVRYLKVPINAL</sequence>
<dbReference type="InterPro" id="IPR044528">
    <property type="entry name" value="POD-like_MBL-fold"/>
</dbReference>
<dbReference type="Proteomes" id="UP000292120">
    <property type="component" value="Unassembled WGS sequence"/>
</dbReference>
<dbReference type="InterPro" id="IPR001279">
    <property type="entry name" value="Metallo-B-lactamas"/>
</dbReference>
<dbReference type="RefSeq" id="WP_130969293.1">
    <property type="nucleotide sequence ID" value="NZ_SIXI01000009.1"/>
</dbReference>
<dbReference type="GO" id="GO:0070813">
    <property type="term" value="P:hydrogen sulfide metabolic process"/>
    <property type="evidence" value="ECO:0007669"/>
    <property type="project" value="TreeGrafter"/>
</dbReference>
<comment type="caution">
    <text evidence="3">The sequence shown here is derived from an EMBL/GenBank/DDBJ whole genome shotgun (WGS) entry which is preliminary data.</text>
</comment>
<dbReference type="PANTHER" id="PTHR43084">
    <property type="entry name" value="PERSULFIDE DIOXYGENASE ETHE1"/>
    <property type="match status" value="1"/>
</dbReference>
<feature type="domain" description="Metallo-beta-lactamase" evidence="2">
    <location>
        <begin position="17"/>
        <end position="207"/>
    </location>
</feature>
<keyword evidence="1" id="KW-0479">Metal-binding</keyword>
<dbReference type="GO" id="GO:0050313">
    <property type="term" value="F:sulfur dioxygenase activity"/>
    <property type="evidence" value="ECO:0007669"/>
    <property type="project" value="InterPro"/>
</dbReference>
<dbReference type="InterPro" id="IPR036866">
    <property type="entry name" value="RibonucZ/Hydroxyglut_hydro"/>
</dbReference>
<dbReference type="CDD" id="cd07724">
    <property type="entry name" value="POD-like_MBL-fold"/>
    <property type="match status" value="1"/>
</dbReference>
<reference evidence="3 4" key="1">
    <citation type="submission" date="2019-02" db="EMBL/GenBank/DDBJ databases">
        <title>Aquabacterium sp. strain KMB7.</title>
        <authorList>
            <person name="Chen W.-M."/>
        </authorList>
    </citation>
    <scope>NUCLEOTIDE SEQUENCE [LARGE SCALE GENOMIC DNA]</scope>
    <source>
        <strain evidence="3 4">KMB7</strain>
    </source>
</reference>
<dbReference type="PANTHER" id="PTHR43084:SF1">
    <property type="entry name" value="PERSULFIDE DIOXYGENASE ETHE1, MITOCHONDRIAL"/>
    <property type="match status" value="1"/>
</dbReference>
<evidence type="ECO:0000256" key="1">
    <source>
        <dbReference type="ARBA" id="ARBA00022723"/>
    </source>
</evidence>
<keyword evidence="4" id="KW-1185">Reference proteome</keyword>
<accession>A0A4Q9GWW8</accession>
<evidence type="ECO:0000313" key="4">
    <source>
        <dbReference type="Proteomes" id="UP000292120"/>
    </source>
</evidence>
<name>A0A4Q9GWW8_9BURK</name>
<evidence type="ECO:0000313" key="3">
    <source>
        <dbReference type="EMBL" id="TBO27697.1"/>
    </source>
</evidence>
<dbReference type="Pfam" id="PF00753">
    <property type="entry name" value="Lactamase_B"/>
    <property type="match status" value="1"/>
</dbReference>
<dbReference type="EMBL" id="SIXI01000009">
    <property type="protein sequence ID" value="TBO27697.1"/>
    <property type="molecule type" value="Genomic_DNA"/>
</dbReference>
<organism evidence="3 4">
    <name type="scientific">Aquabacterium lacunae</name>
    <dbReference type="NCBI Taxonomy" id="2528630"/>
    <lineage>
        <taxon>Bacteria</taxon>
        <taxon>Pseudomonadati</taxon>
        <taxon>Pseudomonadota</taxon>
        <taxon>Betaproteobacteria</taxon>
        <taxon>Burkholderiales</taxon>
        <taxon>Aquabacterium</taxon>
    </lineage>
</organism>
<dbReference type="SMART" id="SM00849">
    <property type="entry name" value="Lactamase_B"/>
    <property type="match status" value="1"/>
</dbReference>
<proteinExistence type="predicted"/>
<keyword evidence="3" id="KW-0378">Hydrolase</keyword>
<dbReference type="AlphaFoldDB" id="A0A4Q9GWW8"/>
<protein>
    <submittedName>
        <fullName evidence="3">MBL fold metallo-hydrolase</fullName>
    </submittedName>
</protein>
<dbReference type="OrthoDB" id="9784009at2"/>
<dbReference type="GO" id="GO:0046872">
    <property type="term" value="F:metal ion binding"/>
    <property type="evidence" value="ECO:0007669"/>
    <property type="project" value="UniProtKB-KW"/>
</dbReference>
<dbReference type="GO" id="GO:0016787">
    <property type="term" value="F:hydrolase activity"/>
    <property type="evidence" value="ECO:0007669"/>
    <property type="project" value="UniProtKB-KW"/>
</dbReference>
<dbReference type="InterPro" id="IPR051682">
    <property type="entry name" value="Mito_Persulfide_Diox"/>
</dbReference>
<dbReference type="Gene3D" id="3.60.15.10">
    <property type="entry name" value="Ribonuclease Z/Hydroxyacylglutathione hydrolase-like"/>
    <property type="match status" value="1"/>
</dbReference>
<evidence type="ECO:0000259" key="2">
    <source>
        <dbReference type="SMART" id="SM00849"/>
    </source>
</evidence>
<dbReference type="SUPFAM" id="SSF56281">
    <property type="entry name" value="Metallo-hydrolase/oxidoreductase"/>
    <property type="match status" value="1"/>
</dbReference>